<keyword evidence="4 8" id="KW-0808">Transferase</keyword>
<dbReference type="Gene3D" id="1.10.287.130">
    <property type="match status" value="1"/>
</dbReference>
<dbReference type="PANTHER" id="PTHR43547:SF2">
    <property type="entry name" value="HYBRID SIGNAL TRANSDUCTION HISTIDINE KINASE C"/>
    <property type="match status" value="1"/>
</dbReference>
<evidence type="ECO:0000256" key="6">
    <source>
        <dbReference type="SAM" id="Phobius"/>
    </source>
</evidence>
<dbReference type="SMART" id="SM00387">
    <property type="entry name" value="HATPase_c"/>
    <property type="match status" value="1"/>
</dbReference>
<gene>
    <name evidence="8" type="ORF">AWN73_18730</name>
</gene>
<protein>
    <recommendedName>
        <fullName evidence="2">histidine kinase</fullName>
        <ecNumber evidence="2">2.7.13.3</ecNumber>
    </recommendedName>
</protein>
<dbReference type="EC" id="2.7.13.3" evidence="2"/>
<keyword evidence="6" id="KW-1133">Transmembrane helix</keyword>
<accession>A0A2S7F6J2</accession>
<organism evidence="8 9">
    <name type="scientific">Clostridium butyricum</name>
    <dbReference type="NCBI Taxonomy" id="1492"/>
    <lineage>
        <taxon>Bacteria</taxon>
        <taxon>Bacillati</taxon>
        <taxon>Bacillota</taxon>
        <taxon>Clostridia</taxon>
        <taxon>Eubacteriales</taxon>
        <taxon>Clostridiaceae</taxon>
        <taxon>Clostridium</taxon>
    </lineage>
</organism>
<dbReference type="PANTHER" id="PTHR43547">
    <property type="entry name" value="TWO-COMPONENT HISTIDINE KINASE"/>
    <property type="match status" value="1"/>
</dbReference>
<keyword evidence="3" id="KW-0597">Phosphoprotein</keyword>
<feature type="transmembrane region" description="Helical" evidence="6">
    <location>
        <begin position="131"/>
        <end position="153"/>
    </location>
</feature>
<feature type="domain" description="Histidine kinase" evidence="7">
    <location>
        <begin position="419"/>
        <end position="637"/>
    </location>
</feature>
<keyword evidence="4 8" id="KW-0418">Kinase</keyword>
<dbReference type="Gene3D" id="3.30.565.10">
    <property type="entry name" value="Histidine kinase-like ATPase, C-terminal domain"/>
    <property type="match status" value="1"/>
</dbReference>
<dbReference type="CDD" id="cd00082">
    <property type="entry name" value="HisKA"/>
    <property type="match status" value="1"/>
</dbReference>
<keyword evidence="5" id="KW-0902">Two-component regulatory system</keyword>
<reference evidence="8 9" key="1">
    <citation type="submission" date="2016-01" db="EMBL/GenBank/DDBJ databases">
        <title>Characterization of the Clostridium difficile lineages that are prevalent in Hong Kong and China.</title>
        <authorList>
            <person name="Kwok J.S.-L."/>
            <person name="Lam W.-Y."/>
            <person name="Ip M."/>
            <person name="Chan T.-F."/>
            <person name="Hawkey P.M."/>
            <person name="Tsui S.K.-W."/>
        </authorList>
    </citation>
    <scope>NUCLEOTIDE SEQUENCE [LARGE SCALE GENOMIC DNA]</scope>
    <source>
        <strain evidence="8 9">300064</strain>
    </source>
</reference>
<comment type="catalytic activity">
    <reaction evidence="1">
        <text>ATP + protein L-histidine = ADP + protein N-phospho-L-histidine.</text>
        <dbReference type="EC" id="2.7.13.3"/>
    </reaction>
</comment>
<dbReference type="RefSeq" id="WP_043664508.1">
    <property type="nucleotide sequence ID" value="NZ_JSEG01000012.1"/>
</dbReference>
<feature type="transmembrane region" description="Helical" evidence="6">
    <location>
        <begin position="228"/>
        <end position="247"/>
    </location>
</feature>
<evidence type="ECO:0000313" key="8">
    <source>
        <dbReference type="EMBL" id="PPV12440.1"/>
    </source>
</evidence>
<dbReference type="PROSITE" id="PS50109">
    <property type="entry name" value="HIS_KIN"/>
    <property type="match status" value="1"/>
</dbReference>
<feature type="transmembrane region" description="Helical" evidence="6">
    <location>
        <begin position="42"/>
        <end position="61"/>
    </location>
</feature>
<dbReference type="InterPro" id="IPR004358">
    <property type="entry name" value="Sig_transdc_His_kin-like_C"/>
</dbReference>
<dbReference type="SMART" id="SM00388">
    <property type="entry name" value="HisKA"/>
    <property type="match status" value="1"/>
</dbReference>
<dbReference type="InterPro" id="IPR003594">
    <property type="entry name" value="HATPase_dom"/>
</dbReference>
<dbReference type="GO" id="GO:0000155">
    <property type="term" value="F:phosphorelay sensor kinase activity"/>
    <property type="evidence" value="ECO:0007669"/>
    <property type="project" value="InterPro"/>
</dbReference>
<dbReference type="InterPro" id="IPR005467">
    <property type="entry name" value="His_kinase_dom"/>
</dbReference>
<dbReference type="AlphaFoldDB" id="A0A2S7F6J2"/>
<proteinExistence type="predicted"/>
<evidence type="ECO:0000256" key="3">
    <source>
        <dbReference type="ARBA" id="ARBA00022553"/>
    </source>
</evidence>
<dbReference type="InterPro" id="IPR036097">
    <property type="entry name" value="HisK_dim/P_sf"/>
</dbReference>
<dbReference type="EMBL" id="LRDH01000143">
    <property type="protein sequence ID" value="PPV12440.1"/>
    <property type="molecule type" value="Genomic_DNA"/>
</dbReference>
<dbReference type="Pfam" id="PF02518">
    <property type="entry name" value="HATPase_c"/>
    <property type="match status" value="1"/>
</dbReference>
<dbReference type="InterPro" id="IPR036890">
    <property type="entry name" value="HATPase_C_sf"/>
</dbReference>
<name>A0A2S7F6J2_CLOBU</name>
<dbReference type="InterPro" id="IPR003661">
    <property type="entry name" value="HisK_dim/P_dom"/>
</dbReference>
<dbReference type="SUPFAM" id="SSF47384">
    <property type="entry name" value="Homodimeric domain of signal transducing histidine kinase"/>
    <property type="match status" value="1"/>
</dbReference>
<keyword evidence="6" id="KW-0812">Transmembrane</keyword>
<sequence length="668" mass="77588">MTKEFLYRIKDFRQKCNTNFNFLLIFIVVLGGYVCIRSSYEFVIFSISIISLGITVGFVYINTVKNKMLVKKISNIKKIYFLSLIIGVVIVLVILTLLKKDNMEEVFFLLSLRATLEYTQVENIFNVENKYISNIGIHIIAIVLYVLITLINLKNISIEAIFSDLKLKEIAYISISISLCMALSTLRKMLSNRKKISENEFKRVILYITSIMFNLSGLIFIKLDLNIISKALLILKCTTFTLFYGYMIDKIRYECFNIINSNIEQAIKEKKYLNSILLKRNKILNDINIMINRTQNNYSMLLDSIYGGVFLFVGNKLQHVNNTMIKKMNMKSSDFVGMDIGVFLKKYCNLSLDEIDTSKHYSFVIDENIVFDMFFSCPDDENKLIYVQDFSYKEENKKIRKEFEEYLVDDKNKKEFFANISHELKTPINLISSVLQLNKIYLKENKVDLLDKNRKIIIQNCLRLIRTINNFIDSNKISEGYVIPDKKIYNIVEIIENTAIACNRYIKRAENTLVFDSQQEEIYVSCDKDFITRIVLNLLSNSVKYGKKGGLIKINLALEDDKVCIKIKNDGPKIEKDIMPHIFDRFTKLNKAFNRIKEGSGLGLFMTKALVEIQGGSIGLISNNEGNEFVITMNYLDNVEKEQIQYENFEMNSIDEKVDIEFSDIYIT</sequence>
<feature type="transmembrane region" description="Helical" evidence="6">
    <location>
        <begin position="81"/>
        <end position="98"/>
    </location>
</feature>
<evidence type="ECO:0000256" key="1">
    <source>
        <dbReference type="ARBA" id="ARBA00000085"/>
    </source>
</evidence>
<evidence type="ECO:0000313" key="9">
    <source>
        <dbReference type="Proteomes" id="UP000238081"/>
    </source>
</evidence>
<dbReference type="SUPFAM" id="SSF55874">
    <property type="entry name" value="ATPase domain of HSP90 chaperone/DNA topoisomerase II/histidine kinase"/>
    <property type="match status" value="1"/>
</dbReference>
<dbReference type="PRINTS" id="PR00344">
    <property type="entry name" value="BCTRLSENSOR"/>
</dbReference>
<feature type="transmembrane region" description="Helical" evidence="6">
    <location>
        <begin position="20"/>
        <end position="36"/>
    </location>
</feature>
<dbReference type="Pfam" id="PF00512">
    <property type="entry name" value="HisKA"/>
    <property type="match status" value="1"/>
</dbReference>
<dbReference type="Proteomes" id="UP000238081">
    <property type="component" value="Unassembled WGS sequence"/>
</dbReference>
<comment type="caution">
    <text evidence="8">The sequence shown here is derived from an EMBL/GenBank/DDBJ whole genome shotgun (WGS) entry which is preliminary data.</text>
</comment>
<evidence type="ECO:0000256" key="2">
    <source>
        <dbReference type="ARBA" id="ARBA00012438"/>
    </source>
</evidence>
<keyword evidence="6" id="KW-0472">Membrane</keyword>
<evidence type="ECO:0000256" key="4">
    <source>
        <dbReference type="ARBA" id="ARBA00022777"/>
    </source>
</evidence>
<evidence type="ECO:0000259" key="7">
    <source>
        <dbReference type="PROSITE" id="PS50109"/>
    </source>
</evidence>
<feature type="transmembrane region" description="Helical" evidence="6">
    <location>
        <begin position="204"/>
        <end position="221"/>
    </location>
</feature>
<evidence type="ECO:0000256" key="5">
    <source>
        <dbReference type="ARBA" id="ARBA00023012"/>
    </source>
</evidence>